<dbReference type="InterPro" id="IPR052377">
    <property type="entry name" value="Mitochondrial_ECH-domain"/>
</dbReference>
<evidence type="ECO:0000256" key="1">
    <source>
        <dbReference type="ARBA" id="ARBA00005254"/>
    </source>
</evidence>
<comment type="caution">
    <text evidence="7">The sequence shown here is derived from an EMBL/GenBank/DDBJ whole genome shotgun (WGS) entry which is preliminary data.</text>
</comment>
<dbReference type="CDD" id="cd06558">
    <property type="entry name" value="crotonase-like"/>
    <property type="match status" value="1"/>
</dbReference>
<comment type="similarity">
    <text evidence="1">Belongs to the enoyl-CoA hydratase/isomerase family.</text>
</comment>
<evidence type="ECO:0000256" key="3">
    <source>
        <dbReference type="ARBA" id="ARBA00022946"/>
    </source>
</evidence>
<keyword evidence="3" id="KW-0809">Transit peptide</keyword>
<dbReference type="InterPro" id="IPR014748">
    <property type="entry name" value="Enoyl-CoA_hydra_C"/>
</dbReference>
<dbReference type="SUPFAM" id="SSF52096">
    <property type="entry name" value="ClpP/crotonase"/>
    <property type="match status" value="1"/>
</dbReference>
<dbReference type="GO" id="GO:0016836">
    <property type="term" value="F:hydro-lyase activity"/>
    <property type="evidence" value="ECO:0007669"/>
    <property type="project" value="TreeGrafter"/>
</dbReference>
<evidence type="ECO:0000256" key="4">
    <source>
        <dbReference type="ARBA" id="ARBA00023098"/>
    </source>
</evidence>
<sequence length="143" mass="15566">MASCDLAVASEQSWFATPGVKIGLFCTTPMVPLMRAIPPKVAMEMLMTGEPLAAQRAYELGLINRVVPLSQLEDATRELATKIASASRDTVAIGKSAFYQQASYSEADAYSFAVEVMTDNSMRPDAKEGISAFLEKRDPVWKP</sequence>
<name>M5TRL9_9BACT</name>
<comment type="function">
    <text evidence="5">May play a role in fatty acid biosynthesis and insulin sensitivity.</text>
</comment>
<proteinExistence type="inferred from homology"/>
<dbReference type="PATRIC" id="fig|1263870.3.peg.7148"/>
<dbReference type="EMBL" id="ANOH01000479">
    <property type="protein sequence ID" value="EMI51832.1"/>
    <property type="molecule type" value="Genomic_DNA"/>
</dbReference>
<organism evidence="7 8">
    <name type="scientific">Rhodopirellula sallentina SM41</name>
    <dbReference type="NCBI Taxonomy" id="1263870"/>
    <lineage>
        <taxon>Bacteria</taxon>
        <taxon>Pseudomonadati</taxon>
        <taxon>Planctomycetota</taxon>
        <taxon>Planctomycetia</taxon>
        <taxon>Pirellulales</taxon>
        <taxon>Pirellulaceae</taxon>
        <taxon>Rhodopirellula</taxon>
    </lineage>
</organism>
<dbReference type="InterPro" id="IPR001753">
    <property type="entry name" value="Enoyl-CoA_hydra/iso"/>
</dbReference>
<dbReference type="GO" id="GO:0006631">
    <property type="term" value="P:fatty acid metabolic process"/>
    <property type="evidence" value="ECO:0007669"/>
    <property type="project" value="UniProtKB-KW"/>
</dbReference>
<dbReference type="Gene3D" id="1.10.12.10">
    <property type="entry name" value="Lyase 2-enoyl-coa Hydratase, Chain A, domain 2"/>
    <property type="match status" value="1"/>
</dbReference>
<evidence type="ECO:0000313" key="7">
    <source>
        <dbReference type="EMBL" id="EMI51832.1"/>
    </source>
</evidence>
<evidence type="ECO:0000256" key="5">
    <source>
        <dbReference type="ARBA" id="ARBA00037410"/>
    </source>
</evidence>
<evidence type="ECO:0000313" key="8">
    <source>
        <dbReference type="Proteomes" id="UP000011885"/>
    </source>
</evidence>
<accession>M5TRL9</accession>
<dbReference type="InterPro" id="IPR029045">
    <property type="entry name" value="ClpP/crotonase-like_dom_sf"/>
</dbReference>
<dbReference type="AlphaFoldDB" id="M5TRL9"/>
<dbReference type="Gene3D" id="3.90.226.10">
    <property type="entry name" value="2-enoyl-CoA Hydratase, Chain A, domain 1"/>
    <property type="match status" value="1"/>
</dbReference>
<dbReference type="Pfam" id="PF00378">
    <property type="entry name" value="ECH_1"/>
    <property type="match status" value="1"/>
</dbReference>
<keyword evidence="4" id="KW-0443">Lipid metabolism</keyword>
<dbReference type="GO" id="GO:0016853">
    <property type="term" value="F:isomerase activity"/>
    <property type="evidence" value="ECO:0007669"/>
    <property type="project" value="UniProtKB-KW"/>
</dbReference>
<dbReference type="Proteomes" id="UP000011885">
    <property type="component" value="Unassembled WGS sequence"/>
</dbReference>
<dbReference type="PANTHER" id="PTHR43602:SF1">
    <property type="entry name" value="ENOYL-COA HYDRATASE DOMAIN-CONTAINING PROTEIN 3, MITOCHONDRIAL"/>
    <property type="match status" value="1"/>
</dbReference>
<keyword evidence="2" id="KW-0276">Fatty acid metabolism</keyword>
<keyword evidence="7" id="KW-0413">Isomerase</keyword>
<evidence type="ECO:0000256" key="2">
    <source>
        <dbReference type="ARBA" id="ARBA00022832"/>
    </source>
</evidence>
<keyword evidence="8" id="KW-1185">Reference proteome</keyword>
<dbReference type="PANTHER" id="PTHR43602">
    <property type="match status" value="1"/>
</dbReference>
<evidence type="ECO:0000256" key="6">
    <source>
        <dbReference type="ARBA" id="ARBA00040545"/>
    </source>
</evidence>
<protein>
    <recommendedName>
        <fullName evidence="6">Enoyl-CoA hydratase domain-containing protein 3, mitochondrial</fullName>
    </recommendedName>
</protein>
<reference evidence="7 8" key="1">
    <citation type="journal article" date="2013" name="Mar. Genomics">
        <title>Expression of sulfatases in Rhodopirellula baltica and the diversity of sulfatases in the genus Rhodopirellula.</title>
        <authorList>
            <person name="Wegner C.E."/>
            <person name="Richter-Heitmann T."/>
            <person name="Klindworth A."/>
            <person name="Klockow C."/>
            <person name="Richter M."/>
            <person name="Achstetter T."/>
            <person name="Glockner F.O."/>
            <person name="Harder J."/>
        </authorList>
    </citation>
    <scope>NUCLEOTIDE SEQUENCE [LARGE SCALE GENOMIC DNA]</scope>
    <source>
        <strain evidence="7 8">SM41</strain>
    </source>
</reference>
<gene>
    <name evidence="7" type="ORF">RSSM_06738</name>
</gene>